<keyword evidence="3" id="KW-1185">Reference proteome</keyword>
<sequence length="203" mass="21327">MEGVKRLASRSGRGGAFEVWTVRLLLPALVLALLATVAAVAGFRYEELPALFDGPERGTWLALSLNGEDVAARGFLVRVEGGDVVAGHDGCNAWGRTGETDPASGRPITTTTLVACDPIPYQQAYRRLAFGDAAMQVGADGRLALRIGDTAGTFRRWTGDDTETQRDRAERPGPARSAPPPPSAPPPAPSPPLDPVAANFPTG</sequence>
<dbReference type="EMBL" id="RPFZ01000001">
    <property type="protein sequence ID" value="RPF72238.1"/>
    <property type="molecule type" value="Genomic_DNA"/>
</dbReference>
<name>A0A3N5DBU3_9SPHN</name>
<proteinExistence type="predicted"/>
<organism evidence="2 3">
    <name type="scientific">Aurantiacibacter spongiae</name>
    <dbReference type="NCBI Taxonomy" id="2488860"/>
    <lineage>
        <taxon>Bacteria</taxon>
        <taxon>Pseudomonadati</taxon>
        <taxon>Pseudomonadota</taxon>
        <taxon>Alphaproteobacteria</taxon>
        <taxon>Sphingomonadales</taxon>
        <taxon>Erythrobacteraceae</taxon>
        <taxon>Aurantiacibacter</taxon>
    </lineage>
</organism>
<feature type="compositionally biased region" description="Basic and acidic residues" evidence="1">
    <location>
        <begin position="157"/>
        <end position="173"/>
    </location>
</feature>
<feature type="compositionally biased region" description="Pro residues" evidence="1">
    <location>
        <begin position="177"/>
        <end position="194"/>
    </location>
</feature>
<comment type="caution">
    <text evidence="2">The sequence shown here is derived from an EMBL/GenBank/DDBJ whole genome shotgun (WGS) entry which is preliminary data.</text>
</comment>
<accession>A0A3N5DBU3</accession>
<protein>
    <recommendedName>
        <fullName evidence="4">META domain-containing protein</fullName>
    </recommendedName>
</protein>
<evidence type="ECO:0008006" key="4">
    <source>
        <dbReference type="Google" id="ProtNLM"/>
    </source>
</evidence>
<evidence type="ECO:0000313" key="2">
    <source>
        <dbReference type="EMBL" id="RPF72238.1"/>
    </source>
</evidence>
<evidence type="ECO:0000256" key="1">
    <source>
        <dbReference type="SAM" id="MobiDB-lite"/>
    </source>
</evidence>
<feature type="region of interest" description="Disordered" evidence="1">
    <location>
        <begin position="154"/>
        <end position="203"/>
    </location>
</feature>
<dbReference type="OrthoDB" id="7410492at2"/>
<gene>
    <name evidence="2" type="ORF">EG799_11840</name>
</gene>
<evidence type="ECO:0000313" key="3">
    <source>
        <dbReference type="Proteomes" id="UP000275232"/>
    </source>
</evidence>
<dbReference type="RefSeq" id="WP_123881462.1">
    <property type="nucleotide sequence ID" value="NZ_RPFZ01000001.1"/>
</dbReference>
<reference evidence="2 3" key="1">
    <citation type="submission" date="2018-11" db="EMBL/GenBank/DDBJ databases">
        <title>Erythrobacter spongiae sp. nov., isolated from a marine sponge.</title>
        <authorList>
            <person name="Zhuang L."/>
            <person name="Luo L."/>
        </authorList>
    </citation>
    <scope>NUCLEOTIDE SEQUENCE [LARGE SCALE GENOMIC DNA]</scope>
    <source>
        <strain evidence="2 3">HN-E23</strain>
    </source>
</reference>
<dbReference type="Proteomes" id="UP000275232">
    <property type="component" value="Unassembled WGS sequence"/>
</dbReference>
<dbReference type="AlphaFoldDB" id="A0A3N5DBU3"/>